<name>A0A8H6I8W2_9AGAR</name>
<feature type="coiled-coil region" evidence="1">
    <location>
        <begin position="222"/>
        <end position="282"/>
    </location>
</feature>
<protein>
    <recommendedName>
        <fullName evidence="4">BTB domain-containing protein</fullName>
    </recommendedName>
</protein>
<evidence type="ECO:0000313" key="3">
    <source>
        <dbReference type="Proteomes" id="UP000521943"/>
    </source>
</evidence>
<keyword evidence="1" id="KW-0175">Coiled coil</keyword>
<dbReference type="AlphaFoldDB" id="A0A8H6I8W2"/>
<dbReference type="CDD" id="cd18186">
    <property type="entry name" value="BTB_POZ_ZBTB_KLHL-like"/>
    <property type="match status" value="1"/>
</dbReference>
<gene>
    <name evidence="2" type="ORF">DFP72DRAFT_31340</name>
</gene>
<sequence length="325" mass="38251">MDTTPVSSEQRRQTMVVKQEQIYEKDEVYYWADNVTFLVERKLFRVSRHQFIVGSEYFAEKYRLGLPSRDDRGTDINTVVLQGVTAVQFRAFLRIVFPVHTTSTTTSFTKEEWLTILDLSVRWQFHDFRKLAIEHLNNDLTAIELIKIGRSAYVPRWVLSGYKSLVERDDIITEEEADDIGNRTANILWIVRYFAERKALEGAVESELAWRFSGEITALEAEEAQRRTSAELELEARRVEEKRSLEEERRVKAAAEQVARDRQDEETARREQELQAARLAEEERRWPRGVLTTVRVFPQPAKIRGRHTIMASKKRRWVYLKRQGK</sequence>
<accession>A0A8H6I8W2</accession>
<proteinExistence type="predicted"/>
<dbReference type="EMBL" id="JACGCI010000010">
    <property type="protein sequence ID" value="KAF6761080.1"/>
    <property type="molecule type" value="Genomic_DNA"/>
</dbReference>
<evidence type="ECO:0000313" key="2">
    <source>
        <dbReference type="EMBL" id="KAF6761080.1"/>
    </source>
</evidence>
<evidence type="ECO:0000256" key="1">
    <source>
        <dbReference type="SAM" id="Coils"/>
    </source>
</evidence>
<dbReference type="InterPro" id="IPR011333">
    <property type="entry name" value="SKP1/BTB/POZ_sf"/>
</dbReference>
<dbReference type="Gene3D" id="3.30.710.10">
    <property type="entry name" value="Potassium Channel Kv1.1, Chain A"/>
    <property type="match status" value="1"/>
</dbReference>
<comment type="caution">
    <text evidence="2">The sequence shown here is derived from an EMBL/GenBank/DDBJ whole genome shotgun (WGS) entry which is preliminary data.</text>
</comment>
<dbReference type="OrthoDB" id="3193844at2759"/>
<reference evidence="2 3" key="1">
    <citation type="submission" date="2020-07" db="EMBL/GenBank/DDBJ databases">
        <title>Comparative genomics of pyrophilous fungi reveals a link between fire events and developmental genes.</title>
        <authorList>
            <consortium name="DOE Joint Genome Institute"/>
            <person name="Steindorff A.S."/>
            <person name="Carver A."/>
            <person name="Calhoun S."/>
            <person name="Stillman K."/>
            <person name="Liu H."/>
            <person name="Lipzen A."/>
            <person name="Pangilinan J."/>
            <person name="Labutti K."/>
            <person name="Bruns T.D."/>
            <person name="Grigoriev I.V."/>
        </authorList>
    </citation>
    <scope>NUCLEOTIDE SEQUENCE [LARGE SCALE GENOMIC DNA]</scope>
    <source>
        <strain evidence="2 3">CBS 144469</strain>
    </source>
</reference>
<dbReference type="Proteomes" id="UP000521943">
    <property type="component" value="Unassembled WGS sequence"/>
</dbReference>
<keyword evidence="3" id="KW-1185">Reference proteome</keyword>
<organism evidence="2 3">
    <name type="scientific">Ephemerocybe angulata</name>
    <dbReference type="NCBI Taxonomy" id="980116"/>
    <lineage>
        <taxon>Eukaryota</taxon>
        <taxon>Fungi</taxon>
        <taxon>Dikarya</taxon>
        <taxon>Basidiomycota</taxon>
        <taxon>Agaricomycotina</taxon>
        <taxon>Agaricomycetes</taxon>
        <taxon>Agaricomycetidae</taxon>
        <taxon>Agaricales</taxon>
        <taxon>Agaricineae</taxon>
        <taxon>Psathyrellaceae</taxon>
        <taxon>Ephemerocybe</taxon>
    </lineage>
</organism>
<evidence type="ECO:0008006" key="4">
    <source>
        <dbReference type="Google" id="ProtNLM"/>
    </source>
</evidence>